<dbReference type="SUPFAM" id="SSF52540">
    <property type="entry name" value="P-loop containing nucleoside triphosphate hydrolases"/>
    <property type="match status" value="1"/>
</dbReference>
<dbReference type="PROSITE" id="PS51705">
    <property type="entry name" value="G_HFLX"/>
    <property type="match status" value="1"/>
</dbReference>
<dbReference type="EMBL" id="CP062796">
    <property type="protein sequence ID" value="QUL99519.1"/>
    <property type="molecule type" value="Genomic_DNA"/>
</dbReference>
<dbReference type="Gene3D" id="3.40.50.300">
    <property type="entry name" value="P-loop containing nucleotide triphosphate hydrolases"/>
    <property type="match status" value="1"/>
</dbReference>
<dbReference type="InterPro" id="IPR025121">
    <property type="entry name" value="GTPase_HflX_N"/>
</dbReference>
<comment type="subunit">
    <text evidence="6">Monomer. Associates with the 50S ribosomal subunit.</text>
</comment>
<dbReference type="GO" id="GO:0003924">
    <property type="term" value="F:GTPase activity"/>
    <property type="evidence" value="ECO:0007669"/>
    <property type="project" value="UniProtKB-UniRule"/>
</dbReference>
<feature type="domain" description="Hflx-type G" evidence="9">
    <location>
        <begin position="212"/>
        <end position="377"/>
    </location>
</feature>
<feature type="binding site" evidence="7">
    <location>
        <begin position="218"/>
        <end position="225"/>
    </location>
    <ligand>
        <name>GTP</name>
        <dbReference type="ChEBI" id="CHEBI:37565"/>
    </ligand>
</feature>
<feature type="binding site" evidence="7">
    <location>
        <begin position="243"/>
        <end position="247"/>
    </location>
    <ligand>
        <name>GTP</name>
        <dbReference type="ChEBI" id="CHEBI:37565"/>
    </ligand>
</feature>
<dbReference type="HAMAP" id="MF_00900">
    <property type="entry name" value="GTPase_HflX"/>
    <property type="match status" value="1"/>
</dbReference>
<evidence type="ECO:0000256" key="3">
    <source>
        <dbReference type="ARBA" id="ARBA00022741"/>
    </source>
</evidence>
<dbReference type="PRINTS" id="PR00326">
    <property type="entry name" value="GTP1OBG"/>
</dbReference>
<evidence type="ECO:0000313" key="10">
    <source>
        <dbReference type="EMBL" id="QUL99519.1"/>
    </source>
</evidence>
<reference evidence="10" key="1">
    <citation type="submission" date="2020-10" db="EMBL/GenBank/DDBJ databases">
        <authorList>
            <person name="Kadnikov V."/>
            <person name="Beletsky A.V."/>
            <person name="Mardanov A.V."/>
            <person name="Karnachuk O.V."/>
            <person name="Ravin N.V."/>
        </authorList>
    </citation>
    <scope>NUCLEOTIDE SEQUENCE</scope>
    <source>
        <strain evidence="10">Bu02</strain>
    </source>
</reference>
<dbReference type="InterPro" id="IPR006073">
    <property type="entry name" value="GTP-bd"/>
</dbReference>
<dbReference type="GO" id="GO:0005737">
    <property type="term" value="C:cytoplasm"/>
    <property type="evidence" value="ECO:0007669"/>
    <property type="project" value="UniProtKB-SubCell"/>
</dbReference>
<feature type="binding site" evidence="8">
    <location>
        <position position="245"/>
    </location>
    <ligand>
        <name>Mg(2+)</name>
        <dbReference type="ChEBI" id="CHEBI:18420"/>
    </ligand>
</feature>
<comment type="similarity">
    <text evidence="6">Belongs to the TRAFAC class OBG-HflX-like GTPase superfamily. HflX GTPase family.</text>
</comment>
<gene>
    <name evidence="6 10" type="primary">hflX</name>
    <name evidence="10" type="ORF">IMF26_00995</name>
</gene>
<feature type="binding site" evidence="8">
    <location>
        <position position="225"/>
    </location>
    <ligand>
        <name>Mg(2+)</name>
        <dbReference type="ChEBI" id="CHEBI:18420"/>
    </ligand>
</feature>
<dbReference type="Gene3D" id="6.10.250.2860">
    <property type="match status" value="1"/>
</dbReference>
<feature type="binding site" evidence="7">
    <location>
        <begin position="265"/>
        <end position="268"/>
    </location>
    <ligand>
        <name>GTP</name>
        <dbReference type="ChEBI" id="CHEBI:37565"/>
    </ligand>
</feature>
<dbReference type="InterPro" id="IPR030394">
    <property type="entry name" value="G_HFLX_dom"/>
</dbReference>
<dbReference type="GO" id="GO:0043022">
    <property type="term" value="F:ribosome binding"/>
    <property type="evidence" value="ECO:0007669"/>
    <property type="project" value="TreeGrafter"/>
</dbReference>
<evidence type="ECO:0000259" key="9">
    <source>
        <dbReference type="PROSITE" id="PS51705"/>
    </source>
</evidence>
<proteinExistence type="inferred from homology"/>
<feature type="binding site" evidence="7">
    <location>
        <begin position="355"/>
        <end position="357"/>
    </location>
    <ligand>
        <name>GTP</name>
        <dbReference type="ChEBI" id="CHEBI:37565"/>
    </ligand>
</feature>
<dbReference type="FunFam" id="3.40.50.11060:FF:000001">
    <property type="entry name" value="GTPase HflX"/>
    <property type="match status" value="1"/>
</dbReference>
<name>A0AAT9LEN7_9FIRM</name>
<keyword evidence="1 6" id="KW-0963">Cytoplasm</keyword>
<dbReference type="InterPro" id="IPR027417">
    <property type="entry name" value="P-loop_NTPase"/>
</dbReference>
<protein>
    <recommendedName>
        <fullName evidence="6">GTPase HflX</fullName>
    </recommendedName>
    <alternativeName>
        <fullName evidence="6">GTP-binding protein HflX</fullName>
    </alternativeName>
</protein>
<dbReference type="CDD" id="cd01878">
    <property type="entry name" value="HflX"/>
    <property type="match status" value="1"/>
</dbReference>
<sequence length="433" mass="47648">MTFLKQNPAAGQGEWVILAGIRSHDLAGRDDTFVLSPDESMQELSRLVETLGYKPCAVVFQERPAPDPATYLGKGKVQEIASLASLKGASLLVIDGQLSPSQSRNLEDATGISVMDRTEVILKIFAARARTREGKLQVELAAQKHALTRLAGRGKNMSNPGGGIGTRGPGEQKIDVDRRVIRQRIASLSREIQKVAKVRSEQKKKRRESKIPLVSLVGYTNAGKSTLFKALTGEEVLCDDKLFATLDPWTRRWVLPSGQVVLLTDTVGFIQGLPHELVAAFHATLEESLDAELLIHVVDLSSPTWMAETLTVERVLADLGAGQRPRITCFNKVDKVLDVDLEALVKRYQPAVAISALKGTGLDDLSRMVGEHILSGSETVSWEIPYSKWDVLYEIRRTGAVLEEKHGPYGATVKCRLPSEHAERFRQKLFGVQ</sequence>
<dbReference type="Gene3D" id="3.40.50.11060">
    <property type="entry name" value="GTPase HflX, N-terminal domain"/>
    <property type="match status" value="1"/>
</dbReference>
<comment type="function">
    <text evidence="6">GTPase that associates with the 50S ribosomal subunit and may have a role during protein synthesis or ribosome biogenesis.</text>
</comment>
<evidence type="ECO:0000256" key="6">
    <source>
        <dbReference type="HAMAP-Rule" id="MF_00900"/>
    </source>
</evidence>
<dbReference type="InterPro" id="IPR032305">
    <property type="entry name" value="GTP-bd_M"/>
</dbReference>
<dbReference type="GO" id="GO:0046872">
    <property type="term" value="F:metal ion binding"/>
    <property type="evidence" value="ECO:0007669"/>
    <property type="project" value="UniProtKB-KW"/>
</dbReference>
<dbReference type="PANTHER" id="PTHR10229">
    <property type="entry name" value="GTP-BINDING PROTEIN HFLX"/>
    <property type="match status" value="1"/>
</dbReference>
<keyword evidence="2 8" id="KW-0479">Metal-binding</keyword>
<feature type="binding site" evidence="7">
    <location>
        <begin position="331"/>
        <end position="334"/>
    </location>
    <ligand>
        <name>GTP</name>
        <dbReference type="ChEBI" id="CHEBI:37565"/>
    </ligand>
</feature>
<keyword evidence="5 6" id="KW-0342">GTP-binding</keyword>
<reference evidence="10" key="2">
    <citation type="journal article" date="2023" name="Biology">
        <title>Prokaryotic Life Associated with Coal-Fire Gas Vents Revealed by Metagenomics.</title>
        <authorList>
            <person name="Kadnikov V.V."/>
            <person name="Mardanov A.V."/>
            <person name="Beletsky A.V."/>
            <person name="Karnachuk O.V."/>
            <person name="Ravin N.V."/>
        </authorList>
    </citation>
    <scope>NUCLEOTIDE SEQUENCE</scope>
    <source>
        <strain evidence="10">Bu02</strain>
    </source>
</reference>
<dbReference type="InterPro" id="IPR016496">
    <property type="entry name" value="GTPase_HflX"/>
</dbReference>
<evidence type="ECO:0000256" key="5">
    <source>
        <dbReference type="ARBA" id="ARBA00023134"/>
    </source>
</evidence>
<dbReference type="Pfam" id="PF16360">
    <property type="entry name" value="GTP-bdg_M"/>
    <property type="match status" value="1"/>
</dbReference>
<dbReference type="NCBIfam" id="TIGR03156">
    <property type="entry name" value="GTP_HflX"/>
    <property type="match status" value="1"/>
</dbReference>
<comment type="subcellular location">
    <subcellularLocation>
        <location evidence="6">Cytoplasm</location>
    </subcellularLocation>
    <text evidence="6">May associate with membranes.</text>
</comment>
<evidence type="ECO:0000256" key="4">
    <source>
        <dbReference type="ARBA" id="ARBA00022842"/>
    </source>
</evidence>
<dbReference type="PIRSF" id="PIRSF006809">
    <property type="entry name" value="GTP-binding_hflX_prd"/>
    <property type="match status" value="1"/>
</dbReference>
<dbReference type="Pfam" id="PF13167">
    <property type="entry name" value="GTP-bdg_N"/>
    <property type="match status" value="1"/>
</dbReference>
<evidence type="ECO:0000256" key="8">
    <source>
        <dbReference type="PIRSR" id="PIRSR006809-2"/>
    </source>
</evidence>
<dbReference type="AlphaFoldDB" id="A0AAT9LEN7"/>
<evidence type="ECO:0000256" key="1">
    <source>
        <dbReference type="ARBA" id="ARBA00022490"/>
    </source>
</evidence>
<keyword evidence="4 8" id="KW-0460">Magnesium</keyword>
<comment type="cofactor">
    <cofactor evidence="8">
        <name>Mg(2+)</name>
        <dbReference type="ChEBI" id="CHEBI:18420"/>
    </cofactor>
</comment>
<keyword evidence="3 6" id="KW-0547">Nucleotide-binding</keyword>
<dbReference type="InterPro" id="IPR042108">
    <property type="entry name" value="GTPase_HflX_N_sf"/>
</dbReference>
<dbReference type="Pfam" id="PF01926">
    <property type="entry name" value="MMR_HSR1"/>
    <property type="match status" value="1"/>
</dbReference>
<dbReference type="KEGG" id="fcz:IMF26_00995"/>
<dbReference type="PANTHER" id="PTHR10229:SF0">
    <property type="entry name" value="GTP-BINDING PROTEIN 6-RELATED"/>
    <property type="match status" value="1"/>
</dbReference>
<evidence type="ECO:0000256" key="2">
    <source>
        <dbReference type="ARBA" id="ARBA00022723"/>
    </source>
</evidence>
<evidence type="ECO:0000256" key="7">
    <source>
        <dbReference type="PIRSR" id="PIRSR006809-1"/>
    </source>
</evidence>
<accession>A0AAT9LEN7</accession>
<organism evidence="10">
    <name type="scientific">Candidatus Fermentithermobacillus carboniphilus</name>
    <dbReference type="NCBI Taxonomy" id="3085328"/>
    <lineage>
        <taxon>Bacteria</taxon>
        <taxon>Bacillati</taxon>
        <taxon>Bacillota</taxon>
        <taxon>Candidatus Fermentithermobacillia</taxon>
        <taxon>Candidatus Fermentithermobacillales</taxon>
        <taxon>Candidatus Fermentithermobacillaceae</taxon>
        <taxon>Candidatus Fermentithermobacillus</taxon>
    </lineage>
</organism>
<dbReference type="GO" id="GO:0005525">
    <property type="term" value="F:GTP binding"/>
    <property type="evidence" value="ECO:0007669"/>
    <property type="project" value="UniProtKB-UniRule"/>
</dbReference>